<gene>
    <name evidence="2" type="ordered locus">HRM2_28240</name>
</gene>
<dbReference type="HOGENOM" id="CLU_131496_6_2_7"/>
<dbReference type="eggNOG" id="COG1359">
    <property type="taxonomic scope" value="Bacteria"/>
</dbReference>
<dbReference type="PROSITE" id="PS51725">
    <property type="entry name" value="ABM"/>
    <property type="match status" value="1"/>
</dbReference>
<evidence type="ECO:0000313" key="2">
    <source>
        <dbReference type="EMBL" id="ACN15912.1"/>
    </source>
</evidence>
<dbReference type="KEGG" id="dat:HRM2_28240"/>
<dbReference type="InterPro" id="IPR007138">
    <property type="entry name" value="ABM_dom"/>
</dbReference>
<sequence>MAEIAVVAVLKAKTGKEDALEEALGRLVSPSRKDDGCISYDLHRNFDDRSVFIFYERWESKESLDQHLAQPHFTAFGEKAGELLDGPSDVKILEILS</sequence>
<feature type="domain" description="ABM" evidence="1">
    <location>
        <begin position="4"/>
        <end position="93"/>
    </location>
</feature>
<dbReference type="InterPro" id="IPR011008">
    <property type="entry name" value="Dimeric_a/b-barrel"/>
</dbReference>
<organism evidence="2 3">
    <name type="scientific">Desulforapulum autotrophicum (strain ATCC 43914 / DSM 3382 / VKM B-1955 / HRM2)</name>
    <name type="common">Desulfobacterium autotrophicum</name>
    <dbReference type="NCBI Taxonomy" id="177437"/>
    <lineage>
        <taxon>Bacteria</taxon>
        <taxon>Pseudomonadati</taxon>
        <taxon>Thermodesulfobacteriota</taxon>
        <taxon>Desulfobacteria</taxon>
        <taxon>Desulfobacterales</taxon>
        <taxon>Desulfobacteraceae</taxon>
        <taxon>Desulforapulum</taxon>
    </lineage>
</organism>
<dbReference type="EMBL" id="CP001087">
    <property type="protein sequence ID" value="ACN15912.1"/>
    <property type="molecule type" value="Genomic_DNA"/>
</dbReference>
<dbReference type="STRING" id="177437.HRM2_28240"/>
<dbReference type="PANTHER" id="PTHR33336:SF15">
    <property type="entry name" value="ABM DOMAIN-CONTAINING PROTEIN"/>
    <property type="match status" value="1"/>
</dbReference>
<accession>C0QJ99</accession>
<reference evidence="2 3" key="1">
    <citation type="journal article" date="2009" name="Environ. Microbiol.">
        <title>Genome sequence of Desulfobacterium autotrophicum HRM2, a marine sulfate reducer oxidizing organic carbon completely to carbon dioxide.</title>
        <authorList>
            <person name="Strittmatter A.W."/>
            <person name="Liesegang H."/>
            <person name="Rabus R."/>
            <person name="Decker I."/>
            <person name="Amann J."/>
            <person name="Andres S."/>
            <person name="Henne A."/>
            <person name="Fricke W.F."/>
            <person name="Martinez-Arias R."/>
            <person name="Bartels D."/>
            <person name="Goesmann A."/>
            <person name="Krause L."/>
            <person name="Puehler A."/>
            <person name="Klenk H.P."/>
            <person name="Richter M."/>
            <person name="Schuler M."/>
            <person name="Gloeckner F.O."/>
            <person name="Meyerdierks A."/>
            <person name="Gottschalk G."/>
            <person name="Amann R."/>
        </authorList>
    </citation>
    <scope>NUCLEOTIDE SEQUENCE [LARGE SCALE GENOMIC DNA]</scope>
    <source>
        <strain evidence="3">ATCC 43914 / DSM 3382 / HRM2</strain>
    </source>
</reference>
<dbReference type="GO" id="GO:0003824">
    <property type="term" value="F:catalytic activity"/>
    <property type="evidence" value="ECO:0007669"/>
    <property type="project" value="TreeGrafter"/>
</dbReference>
<dbReference type="AlphaFoldDB" id="C0QJ99"/>
<keyword evidence="3" id="KW-1185">Reference proteome</keyword>
<dbReference type="Gene3D" id="3.30.70.100">
    <property type="match status" value="1"/>
</dbReference>
<dbReference type="InterPro" id="IPR050744">
    <property type="entry name" value="AI-2_Isomerase_LsrG"/>
</dbReference>
<name>C0QJ99_DESAH</name>
<proteinExistence type="predicted"/>
<dbReference type="Proteomes" id="UP000000442">
    <property type="component" value="Chromosome"/>
</dbReference>
<dbReference type="SUPFAM" id="SSF54909">
    <property type="entry name" value="Dimeric alpha+beta barrel"/>
    <property type="match status" value="1"/>
</dbReference>
<dbReference type="RefSeq" id="WP_015904675.1">
    <property type="nucleotide sequence ID" value="NC_012108.1"/>
</dbReference>
<evidence type="ECO:0000313" key="3">
    <source>
        <dbReference type="Proteomes" id="UP000000442"/>
    </source>
</evidence>
<dbReference type="OrthoDB" id="287932at2"/>
<dbReference type="Pfam" id="PF03992">
    <property type="entry name" value="ABM"/>
    <property type="match status" value="1"/>
</dbReference>
<protein>
    <recommendedName>
        <fullName evidence="1">ABM domain-containing protein</fullName>
    </recommendedName>
</protein>
<dbReference type="PANTHER" id="PTHR33336">
    <property type="entry name" value="QUINOL MONOOXYGENASE YGIN-RELATED"/>
    <property type="match status" value="1"/>
</dbReference>
<evidence type="ECO:0000259" key="1">
    <source>
        <dbReference type="PROSITE" id="PS51725"/>
    </source>
</evidence>